<accession>A0A8H7INE6</accession>
<sequence length="689" mass="76539">MLALMYLNFTEKTIGGTAWCIREPCGVISYYQGDTANTNTNSLIGKYNKANRNLLGGLQFVAKALEVWYVFVAGSLLYIVTCMLAKQKGGLPTGYFLAFLQFRDLRFLLDSGLYAAPREARGHHSAGSRFHGLYLYLFMALTISICTIANLMGPSVAVLLIPELHWLDTPEIPDMQFNELMSGSPPAGNLIPNCTSEELSMRNYTCFQNHHRYDLDALIINNAVQINKMVDENPEGDLLELIPDSPVLYEGVMPFIFNVTFSPQALSFVTWSLNRQVLRLLSKDFEGLFNVVRGNTTANPMYTERYAPYNSSRSLVLQRMGPVVAVGASGFSGNLTTTTVGNDRDIFCYDSMDGTNQNFSKCFRSGVGWNETNSVASFIINATNEDSQPIKVRSYWSDRSVNRNIDSSGACFVNGTAPEGDQCDYDKLFAPGHPPLFDGDQTQDVLVMEFSRPTSDNPNSVWWAEFILSYSFTKYAFDATTIIPNLENVQIPDPPDPDTDRTFPMVFDPNWILASWGISPGAQLTTDSTAVRMLQQSANKVVDPKFPDAPASSLAFFGAVQYMLLQAASLVPFTSGQADTLDLPNATDEKPVLWINVRREAWGWSIRGRTSVLGVVVTIIGIVTVLARTVLLIVTRDDERGSAELVSAAMQHEYDGAFGDAVKESDLSRVRYRIREDQTTGQLRFRAVW</sequence>
<feature type="transmembrane region" description="Helical" evidence="1">
    <location>
        <begin position="67"/>
        <end position="85"/>
    </location>
</feature>
<gene>
    <name evidence="2" type="ORF">BFW01_g10270</name>
</gene>
<organism evidence="2 3">
    <name type="scientific">Lasiodiplodia theobromae</name>
    <dbReference type="NCBI Taxonomy" id="45133"/>
    <lineage>
        <taxon>Eukaryota</taxon>
        <taxon>Fungi</taxon>
        <taxon>Dikarya</taxon>
        <taxon>Ascomycota</taxon>
        <taxon>Pezizomycotina</taxon>
        <taxon>Dothideomycetes</taxon>
        <taxon>Dothideomycetes incertae sedis</taxon>
        <taxon>Botryosphaeriales</taxon>
        <taxon>Botryosphaeriaceae</taxon>
        <taxon>Lasiodiplodia</taxon>
    </lineage>
</organism>
<keyword evidence="1" id="KW-0812">Transmembrane</keyword>
<protein>
    <submittedName>
        <fullName evidence="2">Uncharacterized protein</fullName>
    </submittedName>
</protein>
<evidence type="ECO:0000313" key="3">
    <source>
        <dbReference type="Proteomes" id="UP000627934"/>
    </source>
</evidence>
<keyword evidence="1" id="KW-1133">Transmembrane helix</keyword>
<evidence type="ECO:0000256" key="1">
    <source>
        <dbReference type="SAM" id="Phobius"/>
    </source>
</evidence>
<name>A0A8H7INE6_9PEZI</name>
<dbReference type="Proteomes" id="UP000627934">
    <property type="component" value="Unassembled WGS sequence"/>
</dbReference>
<proteinExistence type="predicted"/>
<dbReference type="AlphaFoldDB" id="A0A8H7INE6"/>
<reference evidence="2" key="2">
    <citation type="journal article" date="2018" name="DNA Res.">
        <title>Comparative genome and transcriptome analyses reveal adaptations to opportunistic infections in woody plant degrading pathogens of Botryosphaeriaceae.</title>
        <authorList>
            <person name="Yan J.Y."/>
            <person name="Zhao W.S."/>
            <person name="Chen Z."/>
            <person name="Xing Q.K."/>
            <person name="Zhang W."/>
            <person name="Chethana K.W.T."/>
            <person name="Xue M.F."/>
            <person name="Xu J.P."/>
            <person name="Phillips A.J.L."/>
            <person name="Wang Y."/>
            <person name="Liu J.H."/>
            <person name="Liu M."/>
            <person name="Zhou Y."/>
            <person name="Jayawardena R.S."/>
            <person name="Manawasinghe I.S."/>
            <person name="Huang J.B."/>
            <person name="Qiao G.H."/>
            <person name="Fu C.Y."/>
            <person name="Guo F.F."/>
            <person name="Dissanayake A.J."/>
            <person name="Peng Y.L."/>
            <person name="Hyde K.D."/>
            <person name="Li X.H."/>
        </authorList>
    </citation>
    <scope>NUCLEOTIDE SEQUENCE</scope>
    <source>
        <strain evidence="2">CSS-01s</strain>
    </source>
</reference>
<dbReference type="EMBL" id="MDYX01000024">
    <property type="protein sequence ID" value="KAF9629067.1"/>
    <property type="molecule type" value="Genomic_DNA"/>
</dbReference>
<feature type="transmembrane region" description="Helical" evidence="1">
    <location>
        <begin position="133"/>
        <end position="161"/>
    </location>
</feature>
<evidence type="ECO:0000313" key="2">
    <source>
        <dbReference type="EMBL" id="KAF9629067.1"/>
    </source>
</evidence>
<feature type="transmembrane region" description="Helical" evidence="1">
    <location>
        <begin position="612"/>
        <end position="634"/>
    </location>
</feature>
<reference evidence="2" key="1">
    <citation type="submission" date="2016-08" db="EMBL/GenBank/DDBJ databases">
        <authorList>
            <person name="Yan J."/>
        </authorList>
    </citation>
    <scope>NUCLEOTIDE SEQUENCE</scope>
    <source>
        <strain evidence="2">CSS-01s</strain>
    </source>
</reference>
<comment type="caution">
    <text evidence="2">The sequence shown here is derived from an EMBL/GenBank/DDBJ whole genome shotgun (WGS) entry which is preliminary data.</text>
</comment>
<keyword evidence="1" id="KW-0472">Membrane</keyword>